<feature type="domain" description="Spore germination GerAC-like C-terminal" evidence="8">
    <location>
        <begin position="214"/>
        <end position="374"/>
    </location>
</feature>
<evidence type="ECO:0000256" key="2">
    <source>
        <dbReference type="ARBA" id="ARBA00007886"/>
    </source>
</evidence>
<evidence type="ECO:0000256" key="6">
    <source>
        <dbReference type="ARBA" id="ARBA00023139"/>
    </source>
</evidence>
<organism evidence="10 11">
    <name type="scientific">Cohnella lupini</name>
    <dbReference type="NCBI Taxonomy" id="1294267"/>
    <lineage>
        <taxon>Bacteria</taxon>
        <taxon>Bacillati</taxon>
        <taxon>Bacillota</taxon>
        <taxon>Bacilli</taxon>
        <taxon>Bacillales</taxon>
        <taxon>Paenibacillaceae</taxon>
        <taxon>Cohnella</taxon>
    </lineage>
</organism>
<comment type="subcellular location">
    <subcellularLocation>
        <location evidence="1">Membrane</location>
        <topology evidence="1">Lipid-anchor</topology>
    </subcellularLocation>
</comment>
<name>A0A3D9IBM6_9BACL</name>
<evidence type="ECO:0000256" key="1">
    <source>
        <dbReference type="ARBA" id="ARBA00004635"/>
    </source>
</evidence>
<comment type="caution">
    <text evidence="10">The sequence shown here is derived from an EMBL/GenBank/DDBJ whole genome shotgun (WGS) entry which is preliminary data.</text>
</comment>
<dbReference type="Pfam" id="PF25198">
    <property type="entry name" value="Spore_GerAC_N"/>
    <property type="match status" value="1"/>
</dbReference>
<feature type="domain" description="Spore germination protein N-terminal" evidence="9">
    <location>
        <begin position="21"/>
        <end position="194"/>
    </location>
</feature>
<dbReference type="InterPro" id="IPR038501">
    <property type="entry name" value="Spore_GerAC_C_sf"/>
</dbReference>
<dbReference type="AlphaFoldDB" id="A0A3D9IBM6"/>
<evidence type="ECO:0000256" key="5">
    <source>
        <dbReference type="ARBA" id="ARBA00023136"/>
    </source>
</evidence>
<evidence type="ECO:0000259" key="8">
    <source>
        <dbReference type="Pfam" id="PF05504"/>
    </source>
</evidence>
<dbReference type="Proteomes" id="UP000256869">
    <property type="component" value="Unassembled WGS sequence"/>
</dbReference>
<keyword evidence="4" id="KW-0732">Signal</keyword>
<keyword evidence="6" id="KW-0564">Palmitate</keyword>
<dbReference type="Pfam" id="PF05504">
    <property type="entry name" value="Spore_GerAC"/>
    <property type="match status" value="1"/>
</dbReference>
<accession>A0A3D9IBM6</accession>
<dbReference type="InterPro" id="IPR046953">
    <property type="entry name" value="Spore_GerAC-like_C"/>
</dbReference>
<evidence type="ECO:0000256" key="3">
    <source>
        <dbReference type="ARBA" id="ARBA00022544"/>
    </source>
</evidence>
<dbReference type="OrthoDB" id="9816067at2"/>
<reference evidence="10 11" key="1">
    <citation type="submission" date="2018-07" db="EMBL/GenBank/DDBJ databases">
        <title>Genomic Encyclopedia of Type Strains, Phase III (KMG-III): the genomes of soil and plant-associated and newly described type strains.</title>
        <authorList>
            <person name="Whitman W."/>
        </authorList>
    </citation>
    <scope>NUCLEOTIDE SEQUENCE [LARGE SCALE GENOMIC DNA]</scope>
    <source>
        <strain evidence="10 11">CECT 8236</strain>
    </source>
</reference>
<evidence type="ECO:0000313" key="10">
    <source>
        <dbReference type="EMBL" id="RED58606.1"/>
    </source>
</evidence>
<keyword evidence="11" id="KW-1185">Reference proteome</keyword>
<sequence>MKPLFRIGLLFTVLIATGCWDRTEINDLAFISGAAFDLNEDGKFLLSLQIAIPSSSQAGPGSGGSNRNEKYFVISAVGKNANEAFEKLQKKSSRRLFTAHRSVIFIGESLAKNGVKDILDVYIHDPRQRLKTYIMVVKGGEGREILQIKYPFEQVPIEAVKEMEGLEGELAVTLRDFFIAASSEGINPVMGVIEAEDLSEGLRGNKNKIFSLAGLAVFKELKLVGFLDENETAGFIWLTDRLKQGRLSAELPEGAGTVGMVLNDTKRRITSQISGDRIKIELRLEGQGNISENNSRLDISLPNNLGIARVALEKSVENQVRDTLFKVQAKYKVDSVGFGREIYRNKPKQWKTLKNEWDHTFPDVEVSIEVKLTLGTGMAGAPMQWKEEEIEE</sequence>
<dbReference type="Gene3D" id="3.30.300.210">
    <property type="entry name" value="Nutrient germinant receptor protein C, domain 3"/>
    <property type="match status" value="1"/>
</dbReference>
<dbReference type="PANTHER" id="PTHR35789:SF1">
    <property type="entry name" value="SPORE GERMINATION PROTEIN B3"/>
    <property type="match status" value="1"/>
</dbReference>
<dbReference type="PANTHER" id="PTHR35789">
    <property type="entry name" value="SPORE GERMINATION PROTEIN B3"/>
    <property type="match status" value="1"/>
</dbReference>
<proteinExistence type="inferred from homology"/>
<dbReference type="EMBL" id="QRDY01000008">
    <property type="protein sequence ID" value="RED58606.1"/>
    <property type="molecule type" value="Genomic_DNA"/>
</dbReference>
<evidence type="ECO:0000256" key="4">
    <source>
        <dbReference type="ARBA" id="ARBA00022729"/>
    </source>
</evidence>
<dbReference type="InterPro" id="IPR057336">
    <property type="entry name" value="GerAC_N"/>
</dbReference>
<dbReference type="GO" id="GO:0009847">
    <property type="term" value="P:spore germination"/>
    <property type="evidence" value="ECO:0007669"/>
    <property type="project" value="InterPro"/>
</dbReference>
<keyword evidence="5" id="KW-0472">Membrane</keyword>
<evidence type="ECO:0000256" key="7">
    <source>
        <dbReference type="ARBA" id="ARBA00023288"/>
    </source>
</evidence>
<gene>
    <name evidence="10" type="ORF">DFP95_108132</name>
</gene>
<evidence type="ECO:0000313" key="11">
    <source>
        <dbReference type="Proteomes" id="UP000256869"/>
    </source>
</evidence>
<keyword evidence="3" id="KW-0309">Germination</keyword>
<evidence type="ECO:0000259" key="9">
    <source>
        <dbReference type="Pfam" id="PF25198"/>
    </source>
</evidence>
<dbReference type="InterPro" id="IPR008844">
    <property type="entry name" value="Spore_GerAC-like"/>
</dbReference>
<keyword evidence="7" id="KW-0449">Lipoprotein</keyword>
<protein>
    <submittedName>
        <fullName evidence="10">Spore germination protein KC</fullName>
    </submittedName>
</protein>
<dbReference type="NCBIfam" id="TIGR02887">
    <property type="entry name" value="spore_ger_x_C"/>
    <property type="match status" value="1"/>
</dbReference>
<dbReference type="Gene3D" id="6.20.190.10">
    <property type="entry name" value="Nutrient germinant receptor protein C, domain 1"/>
    <property type="match status" value="1"/>
</dbReference>
<dbReference type="GO" id="GO:0016020">
    <property type="term" value="C:membrane"/>
    <property type="evidence" value="ECO:0007669"/>
    <property type="project" value="UniProtKB-SubCell"/>
</dbReference>
<comment type="similarity">
    <text evidence="2">Belongs to the GerABKC lipoprotein family.</text>
</comment>
<dbReference type="RefSeq" id="WP_115993584.1">
    <property type="nucleotide sequence ID" value="NZ_QRDY01000008.1"/>
</dbReference>
<dbReference type="PROSITE" id="PS51257">
    <property type="entry name" value="PROKAR_LIPOPROTEIN"/>
    <property type="match status" value="1"/>
</dbReference>